<evidence type="ECO:0000256" key="2">
    <source>
        <dbReference type="ARBA" id="ARBA00022692"/>
    </source>
</evidence>
<dbReference type="InterPro" id="IPR039428">
    <property type="entry name" value="NUOK/Mnh_C1-like"/>
</dbReference>
<evidence type="ECO:0000313" key="8">
    <source>
        <dbReference type="Proteomes" id="UP000295163"/>
    </source>
</evidence>
<feature type="compositionally biased region" description="Basic and acidic residues" evidence="5">
    <location>
        <begin position="1"/>
        <end position="19"/>
    </location>
</feature>
<dbReference type="Gene3D" id="1.10.287.3510">
    <property type="match status" value="1"/>
</dbReference>
<accession>A0A4R5Y3N0</accession>
<evidence type="ECO:0000256" key="6">
    <source>
        <dbReference type="SAM" id="Phobius"/>
    </source>
</evidence>
<gene>
    <name evidence="7" type="ORF">E2R59_16205</name>
</gene>
<dbReference type="AlphaFoldDB" id="A0A4R5Y3N0"/>
<comment type="caution">
    <text evidence="7">The sequence shown here is derived from an EMBL/GenBank/DDBJ whole genome shotgun (WGS) entry which is preliminary data.</text>
</comment>
<keyword evidence="4 6" id="KW-0472">Membrane</keyword>
<evidence type="ECO:0000256" key="5">
    <source>
        <dbReference type="SAM" id="MobiDB-lite"/>
    </source>
</evidence>
<proteinExistence type="predicted"/>
<feature type="transmembrane region" description="Helical" evidence="6">
    <location>
        <begin position="62"/>
        <end position="83"/>
    </location>
</feature>
<dbReference type="EMBL" id="SMZT01000009">
    <property type="protein sequence ID" value="TDL39091.1"/>
    <property type="molecule type" value="Genomic_DNA"/>
</dbReference>
<keyword evidence="2 6" id="KW-0812">Transmembrane</keyword>
<evidence type="ECO:0000256" key="4">
    <source>
        <dbReference type="ARBA" id="ARBA00023136"/>
    </source>
</evidence>
<feature type="transmembrane region" description="Helical" evidence="6">
    <location>
        <begin position="37"/>
        <end position="57"/>
    </location>
</feature>
<comment type="subcellular location">
    <subcellularLocation>
        <location evidence="1">Membrane</location>
        <topology evidence="1">Multi-pass membrane protein</topology>
    </subcellularLocation>
</comment>
<evidence type="ECO:0000313" key="7">
    <source>
        <dbReference type="EMBL" id="TDL39091.1"/>
    </source>
</evidence>
<reference evidence="7 8" key="1">
    <citation type="submission" date="2019-03" db="EMBL/GenBank/DDBJ databases">
        <title>Genome Sequencing and Assembly of Various Microbes Isolated from Partially Reclaimed Soil and Acid Mine Drainage (AMD) Site.</title>
        <authorList>
            <person name="Steinbock B."/>
            <person name="Bechtold R."/>
            <person name="Sevigny J.L."/>
            <person name="Thomas D."/>
            <person name="Cuthill L.R."/>
            <person name="Aveiro Johannsen E.J."/>
            <person name="Thomas K."/>
            <person name="Ghosh A."/>
        </authorList>
    </citation>
    <scope>NUCLEOTIDE SEQUENCE [LARGE SCALE GENOMIC DNA]</scope>
    <source>
        <strain evidence="7 8">S-A3</strain>
    </source>
</reference>
<evidence type="ECO:0000256" key="1">
    <source>
        <dbReference type="ARBA" id="ARBA00004141"/>
    </source>
</evidence>
<feature type="region of interest" description="Disordered" evidence="5">
    <location>
        <begin position="1"/>
        <end position="29"/>
    </location>
</feature>
<evidence type="ECO:0000256" key="3">
    <source>
        <dbReference type="ARBA" id="ARBA00022989"/>
    </source>
</evidence>
<name>A0A4R5Y3N0_KOCRO</name>
<protein>
    <submittedName>
        <fullName evidence="7">NADH-quinone oxidoreductase subunit K</fullName>
    </submittedName>
</protein>
<feature type="transmembrane region" description="Helical" evidence="6">
    <location>
        <begin position="95"/>
        <end position="115"/>
    </location>
</feature>
<sequence>MGDRGRGDDAGPEHRHGADRGLPGAGPGAGGPPVSVLEWYLCVAAALTVLGSVRLLLARDPLVRLICLNVAGSGALLSLVVLAARSDPPDPVPHALVLTGIVITVAFTGVGLVLLRRTEEAPADPGEAPPGPWGPAGEEGGR</sequence>
<feature type="region of interest" description="Disordered" evidence="5">
    <location>
        <begin position="120"/>
        <end position="142"/>
    </location>
</feature>
<dbReference type="Pfam" id="PF00420">
    <property type="entry name" value="Oxidored_q2"/>
    <property type="match status" value="1"/>
</dbReference>
<keyword evidence="3 6" id="KW-1133">Transmembrane helix</keyword>
<dbReference type="Proteomes" id="UP000295163">
    <property type="component" value="Unassembled WGS sequence"/>
</dbReference>
<organism evidence="7 8">
    <name type="scientific">Kocuria rosea</name>
    <name type="common">Deinococcus erythromyxa</name>
    <name type="synonym">Micrococcus rubens</name>
    <dbReference type="NCBI Taxonomy" id="1275"/>
    <lineage>
        <taxon>Bacteria</taxon>
        <taxon>Bacillati</taxon>
        <taxon>Actinomycetota</taxon>
        <taxon>Actinomycetes</taxon>
        <taxon>Micrococcales</taxon>
        <taxon>Micrococcaceae</taxon>
        <taxon>Kocuria</taxon>
    </lineage>
</organism>
<dbReference type="GO" id="GO:0016020">
    <property type="term" value="C:membrane"/>
    <property type="evidence" value="ECO:0007669"/>
    <property type="project" value="UniProtKB-SubCell"/>
</dbReference>